<dbReference type="InterPro" id="IPR004399">
    <property type="entry name" value="HMP/HMP-P_kinase_dom"/>
</dbReference>
<organism evidence="4 5">
    <name type="scientific">Yoonia vestfoldensis</name>
    <dbReference type="NCBI Taxonomy" id="245188"/>
    <lineage>
        <taxon>Bacteria</taxon>
        <taxon>Pseudomonadati</taxon>
        <taxon>Pseudomonadota</taxon>
        <taxon>Alphaproteobacteria</taxon>
        <taxon>Rhodobacterales</taxon>
        <taxon>Paracoccaceae</taxon>
        <taxon>Yoonia</taxon>
    </lineage>
</organism>
<keyword evidence="5" id="KW-1185">Reference proteome</keyword>
<name>A0A1Y0E7S4_9RHOB</name>
<sequence length="242" mass="25472">MTRVLLIGGTDSSGGAGLMRDGAVTFDFDCVPLPIVTAVTAQTDQAVQVVHLVPPEIVVAQLKTAFVGDPPDAVKIGMVGTRECARAVASVLMNYRIPIVLDPVLHASSGAALYAGGGVSPLTKIATLLTPNLNEAAALLNRRPATDDDDIADQARALRARGVNAVLMKGGHSQDHECTDHLFDAGGHHLFTGKRQPMTRRGTGCTLATAIACRLGAHRQLVDACRDAFDYTKMWISAGQLP</sequence>
<dbReference type="GO" id="GO:0009229">
    <property type="term" value="P:thiamine diphosphate biosynthetic process"/>
    <property type="evidence" value="ECO:0007669"/>
    <property type="project" value="UniProtKB-UniPathway"/>
</dbReference>
<evidence type="ECO:0000256" key="1">
    <source>
        <dbReference type="ARBA" id="ARBA00004948"/>
    </source>
</evidence>
<dbReference type="Proteomes" id="UP000195273">
    <property type="component" value="Chromosome"/>
</dbReference>
<dbReference type="InterPro" id="IPR029056">
    <property type="entry name" value="Ribokinase-like"/>
</dbReference>
<evidence type="ECO:0000313" key="5">
    <source>
        <dbReference type="Proteomes" id="UP000195273"/>
    </source>
</evidence>
<dbReference type="GO" id="GO:0008972">
    <property type="term" value="F:phosphomethylpyrimidine kinase activity"/>
    <property type="evidence" value="ECO:0007669"/>
    <property type="project" value="InterPro"/>
</dbReference>
<dbReference type="PANTHER" id="PTHR20858">
    <property type="entry name" value="PHOSPHOMETHYLPYRIMIDINE KINASE"/>
    <property type="match status" value="1"/>
</dbReference>
<accession>A0A1Y0E7S4</accession>
<dbReference type="GO" id="GO:0008902">
    <property type="term" value="F:hydroxymethylpyrimidine kinase activity"/>
    <property type="evidence" value="ECO:0007669"/>
    <property type="project" value="UniProtKB-EC"/>
</dbReference>
<dbReference type="CDD" id="cd01169">
    <property type="entry name" value="HMPP_kinase"/>
    <property type="match status" value="1"/>
</dbReference>
<dbReference type="UniPathway" id="UPA00060">
    <property type="reaction ID" value="UER00138"/>
</dbReference>
<dbReference type="Pfam" id="PF08543">
    <property type="entry name" value="Phos_pyr_kin"/>
    <property type="match status" value="1"/>
</dbReference>
<dbReference type="EMBL" id="CP021431">
    <property type="protein sequence ID" value="ART99420.1"/>
    <property type="molecule type" value="Genomic_DNA"/>
</dbReference>
<dbReference type="InterPro" id="IPR013749">
    <property type="entry name" value="PM/HMP-P_kinase-1"/>
</dbReference>
<dbReference type="GO" id="GO:0009228">
    <property type="term" value="P:thiamine biosynthetic process"/>
    <property type="evidence" value="ECO:0007669"/>
    <property type="project" value="InterPro"/>
</dbReference>
<dbReference type="Gene3D" id="3.40.1190.20">
    <property type="match status" value="1"/>
</dbReference>
<dbReference type="SUPFAM" id="SSF53613">
    <property type="entry name" value="Ribokinase-like"/>
    <property type="match status" value="1"/>
</dbReference>
<gene>
    <name evidence="4" type="primary">thiD</name>
    <name evidence="4" type="ORF">LOKVESSMR4R_00073</name>
</gene>
<dbReference type="OrthoDB" id="9810880at2"/>
<evidence type="ECO:0000313" key="4">
    <source>
        <dbReference type="EMBL" id="ART99420.1"/>
    </source>
</evidence>
<dbReference type="EC" id="2.7.1.49" evidence="2"/>
<feature type="domain" description="Pyridoxamine kinase/Phosphomethylpyrimidine kinase" evidence="3">
    <location>
        <begin position="11"/>
        <end position="237"/>
    </location>
</feature>
<protein>
    <recommendedName>
        <fullName evidence="2">hydroxymethylpyrimidine kinase</fullName>
        <ecNumber evidence="2">2.7.1.49</ecNumber>
    </recommendedName>
</protein>
<evidence type="ECO:0000256" key="2">
    <source>
        <dbReference type="ARBA" id="ARBA00012135"/>
    </source>
</evidence>
<dbReference type="GO" id="GO:0005829">
    <property type="term" value="C:cytosol"/>
    <property type="evidence" value="ECO:0007669"/>
    <property type="project" value="TreeGrafter"/>
</dbReference>
<reference evidence="4 5" key="1">
    <citation type="submission" date="2017-05" db="EMBL/GenBank/DDBJ databases">
        <title>Genome Sequence of Loktanella vestfoldensis Strain SMR4r Isolated from a Culture of the Diatom Skeletonema marinoi.</title>
        <authorList>
            <person name="Topel M."/>
            <person name="Pinder M.I.M."/>
            <person name="Johansson O.N."/>
            <person name="Kourtchenko O."/>
            <person name="Godhe A."/>
            <person name="Clarke A.K."/>
        </authorList>
    </citation>
    <scope>NUCLEOTIDE SEQUENCE [LARGE SCALE GENOMIC DNA]</scope>
    <source>
        <strain evidence="4 5">SMR4r</strain>
    </source>
</reference>
<proteinExistence type="predicted"/>
<dbReference type="KEGG" id="lvs:LOKVESSMR4R_00073"/>
<dbReference type="RefSeq" id="WP_087205698.1">
    <property type="nucleotide sequence ID" value="NZ_CP021431.1"/>
</dbReference>
<dbReference type="PANTHER" id="PTHR20858:SF17">
    <property type="entry name" value="HYDROXYMETHYLPYRIMIDINE_PHOSPHOMETHYLPYRIMIDINE KINASE THI20-RELATED"/>
    <property type="match status" value="1"/>
</dbReference>
<evidence type="ECO:0000259" key="3">
    <source>
        <dbReference type="Pfam" id="PF08543"/>
    </source>
</evidence>
<dbReference type="AlphaFoldDB" id="A0A1Y0E7S4"/>
<keyword evidence="4" id="KW-0808">Transferase</keyword>
<keyword evidence="4" id="KW-0418">Kinase</keyword>
<comment type="pathway">
    <text evidence="1">Cofactor biosynthesis; thiamine diphosphate biosynthesis.</text>
</comment>